<evidence type="ECO:0000313" key="1">
    <source>
        <dbReference type="EMBL" id="KAJ7330287.1"/>
    </source>
</evidence>
<evidence type="ECO:0000313" key="2">
    <source>
        <dbReference type="Proteomes" id="UP001218218"/>
    </source>
</evidence>
<name>A0AAD6ZMC5_9AGAR</name>
<dbReference type="InterPro" id="IPR036691">
    <property type="entry name" value="Endo/exonu/phosph_ase_sf"/>
</dbReference>
<dbReference type="Proteomes" id="UP001218218">
    <property type="component" value="Unassembled WGS sequence"/>
</dbReference>
<feature type="non-terminal residue" evidence="1">
    <location>
        <position position="120"/>
    </location>
</feature>
<sequence>MRGRLHKGEDKWLKINQIMRDRKIGILAVQETHLSPKDVDDIHKIFSKRLQIYPTIDPASPQAKGVAIVVNKEVSNITGIKSKELIPGRALRLTIPWHAEKKLTVIAAYAPNDAAENTEF</sequence>
<reference evidence="1" key="1">
    <citation type="submission" date="2023-03" db="EMBL/GenBank/DDBJ databases">
        <title>Massive genome expansion in bonnet fungi (Mycena s.s.) driven by repeated elements and novel gene families across ecological guilds.</title>
        <authorList>
            <consortium name="Lawrence Berkeley National Laboratory"/>
            <person name="Harder C.B."/>
            <person name="Miyauchi S."/>
            <person name="Viragh M."/>
            <person name="Kuo A."/>
            <person name="Thoen E."/>
            <person name="Andreopoulos B."/>
            <person name="Lu D."/>
            <person name="Skrede I."/>
            <person name="Drula E."/>
            <person name="Henrissat B."/>
            <person name="Morin E."/>
            <person name="Kohler A."/>
            <person name="Barry K."/>
            <person name="LaButti K."/>
            <person name="Morin E."/>
            <person name="Salamov A."/>
            <person name="Lipzen A."/>
            <person name="Mereny Z."/>
            <person name="Hegedus B."/>
            <person name="Baldrian P."/>
            <person name="Stursova M."/>
            <person name="Weitz H."/>
            <person name="Taylor A."/>
            <person name="Grigoriev I.V."/>
            <person name="Nagy L.G."/>
            <person name="Martin F."/>
            <person name="Kauserud H."/>
        </authorList>
    </citation>
    <scope>NUCLEOTIDE SEQUENCE</scope>
    <source>
        <strain evidence="1">CBHHK002</strain>
    </source>
</reference>
<accession>A0AAD6ZMC5</accession>
<gene>
    <name evidence="1" type="ORF">DFH08DRAFT_708890</name>
</gene>
<keyword evidence="2" id="KW-1185">Reference proteome</keyword>
<dbReference type="AlphaFoldDB" id="A0AAD6ZMC5"/>
<dbReference type="Gene3D" id="3.60.10.10">
    <property type="entry name" value="Endonuclease/exonuclease/phosphatase"/>
    <property type="match status" value="1"/>
</dbReference>
<comment type="caution">
    <text evidence="1">The sequence shown here is derived from an EMBL/GenBank/DDBJ whole genome shotgun (WGS) entry which is preliminary data.</text>
</comment>
<dbReference type="EMBL" id="JARIHO010000037">
    <property type="protein sequence ID" value="KAJ7330287.1"/>
    <property type="molecule type" value="Genomic_DNA"/>
</dbReference>
<proteinExistence type="predicted"/>
<protein>
    <submittedName>
        <fullName evidence="1">Uncharacterized protein</fullName>
    </submittedName>
</protein>
<organism evidence="1 2">
    <name type="scientific">Mycena albidolilacea</name>
    <dbReference type="NCBI Taxonomy" id="1033008"/>
    <lineage>
        <taxon>Eukaryota</taxon>
        <taxon>Fungi</taxon>
        <taxon>Dikarya</taxon>
        <taxon>Basidiomycota</taxon>
        <taxon>Agaricomycotina</taxon>
        <taxon>Agaricomycetes</taxon>
        <taxon>Agaricomycetidae</taxon>
        <taxon>Agaricales</taxon>
        <taxon>Marasmiineae</taxon>
        <taxon>Mycenaceae</taxon>
        <taxon>Mycena</taxon>
    </lineage>
</organism>
<dbReference type="SUPFAM" id="SSF56219">
    <property type="entry name" value="DNase I-like"/>
    <property type="match status" value="1"/>
</dbReference>